<dbReference type="PRINTS" id="PR01840">
    <property type="entry name" value="TATCFAMILY"/>
</dbReference>
<accession>A0A7S9WWV0</accession>
<feature type="transmembrane region" description="Helical" evidence="5">
    <location>
        <begin position="209"/>
        <end position="229"/>
    </location>
</feature>
<keyword evidence="5" id="KW-0811">Translocation</keyword>
<evidence type="ECO:0000313" key="7">
    <source>
        <dbReference type="EMBL" id="QPH96322.1"/>
    </source>
</evidence>
<dbReference type="NCBIfam" id="TIGR00945">
    <property type="entry name" value="tatC"/>
    <property type="match status" value="1"/>
</dbReference>
<reference evidence="7 8" key="1">
    <citation type="journal article" date="2018" name="Emerg. Microbes Infect.">
        <title>Genomic analysis of oral Campylobacter concisus strains identified a potential bacterial molecular marker associated with active Crohn's disease.</title>
        <authorList>
            <person name="Liu F."/>
            <person name="Ma R."/>
            <person name="Tay C.Y.A."/>
            <person name="Octavia S."/>
            <person name="Lan R."/>
            <person name="Chung H.K.L."/>
            <person name="Riordan S.M."/>
            <person name="Grimm M.C."/>
            <person name="Leong R.W."/>
            <person name="Tanaka M.M."/>
            <person name="Connor S."/>
            <person name="Zhang L."/>
        </authorList>
    </citation>
    <scope>NUCLEOTIDE SEQUENCE [LARGE SCALE GENOMIC DNA]</scope>
    <source>
        <strain evidence="7 8">P13UCO-S1</strain>
    </source>
</reference>
<feature type="transmembrane region" description="Helical" evidence="5">
    <location>
        <begin position="150"/>
        <end position="175"/>
    </location>
</feature>
<dbReference type="PROSITE" id="PS01218">
    <property type="entry name" value="TATC"/>
    <property type="match status" value="1"/>
</dbReference>
<dbReference type="Proteomes" id="UP000594707">
    <property type="component" value="Chromosome"/>
</dbReference>
<evidence type="ECO:0000256" key="5">
    <source>
        <dbReference type="HAMAP-Rule" id="MF_00902"/>
    </source>
</evidence>
<protein>
    <recommendedName>
        <fullName evidence="5">Sec-independent protein translocase protein TatC</fullName>
    </recommendedName>
</protein>
<evidence type="ECO:0000313" key="8">
    <source>
        <dbReference type="Proteomes" id="UP000594707"/>
    </source>
</evidence>
<evidence type="ECO:0000256" key="1">
    <source>
        <dbReference type="ARBA" id="ARBA00004141"/>
    </source>
</evidence>
<evidence type="ECO:0000256" key="6">
    <source>
        <dbReference type="SAM" id="MobiDB-lite"/>
    </source>
</evidence>
<dbReference type="GO" id="GO:0033281">
    <property type="term" value="C:TAT protein transport complex"/>
    <property type="evidence" value="ECO:0007669"/>
    <property type="project" value="UniProtKB-UniRule"/>
</dbReference>
<dbReference type="GO" id="GO:0009977">
    <property type="term" value="F:proton motive force dependent protein transmembrane transporter activity"/>
    <property type="evidence" value="ECO:0007669"/>
    <property type="project" value="TreeGrafter"/>
</dbReference>
<comment type="subcellular location">
    <subcellularLocation>
        <location evidence="5">Cell membrane</location>
        <topology evidence="5">Multi-pass membrane protein</topology>
    </subcellularLocation>
    <subcellularLocation>
        <location evidence="1">Membrane</location>
        <topology evidence="1">Multi-pass membrane protein</topology>
    </subcellularLocation>
</comment>
<evidence type="ECO:0000256" key="3">
    <source>
        <dbReference type="ARBA" id="ARBA00022989"/>
    </source>
</evidence>
<comment type="subunit">
    <text evidence="5">Forms a complex with TatA.</text>
</comment>
<keyword evidence="5" id="KW-1003">Cell membrane</keyword>
<comment type="similarity">
    <text evidence="5">Belongs to the TatC family.</text>
</comment>
<dbReference type="HAMAP" id="MF_00902">
    <property type="entry name" value="TatC"/>
    <property type="match status" value="1"/>
</dbReference>
<name>A0A7S9WWV0_9BACT</name>
<keyword evidence="5" id="KW-0653">Protein transport</keyword>
<evidence type="ECO:0000256" key="4">
    <source>
        <dbReference type="ARBA" id="ARBA00023136"/>
    </source>
</evidence>
<feature type="region of interest" description="Disordered" evidence="6">
    <location>
        <begin position="232"/>
        <end position="257"/>
    </location>
</feature>
<keyword evidence="2 5" id="KW-0812">Transmembrane</keyword>
<feature type="transmembrane region" description="Helical" evidence="5">
    <location>
        <begin position="16"/>
        <end position="34"/>
    </location>
</feature>
<feature type="transmembrane region" description="Helical" evidence="5">
    <location>
        <begin position="187"/>
        <end position="203"/>
    </location>
</feature>
<keyword evidence="3 5" id="KW-1133">Transmembrane helix</keyword>
<feature type="transmembrane region" description="Helical" evidence="5">
    <location>
        <begin position="70"/>
        <end position="91"/>
    </location>
</feature>
<dbReference type="PANTHER" id="PTHR30371">
    <property type="entry name" value="SEC-INDEPENDENT PROTEIN TRANSLOCASE PROTEIN TATC"/>
    <property type="match status" value="1"/>
</dbReference>
<gene>
    <name evidence="5 7" type="primary">tatC</name>
    <name evidence="7" type="ORF">CVT08_03250</name>
</gene>
<comment type="function">
    <text evidence="5">Part of the twin-arginine translocation (Tat) system that transports large folded proteins containing a characteristic twin-arginine motif in their signal peptide across membranes.</text>
</comment>
<dbReference type="EMBL" id="CP060705">
    <property type="protein sequence ID" value="QPH96322.1"/>
    <property type="molecule type" value="Genomic_DNA"/>
</dbReference>
<keyword evidence="4 5" id="KW-0472">Membrane</keyword>
<dbReference type="InterPro" id="IPR002033">
    <property type="entry name" value="TatC"/>
</dbReference>
<evidence type="ECO:0000256" key="2">
    <source>
        <dbReference type="ARBA" id="ARBA00022692"/>
    </source>
</evidence>
<dbReference type="GO" id="GO:0043953">
    <property type="term" value="P:protein transport by the Tat complex"/>
    <property type="evidence" value="ECO:0007669"/>
    <property type="project" value="UniProtKB-UniRule"/>
</dbReference>
<keyword evidence="5" id="KW-0813">Transport</keyword>
<proteinExistence type="inferred from homology"/>
<dbReference type="GO" id="GO:0065002">
    <property type="term" value="P:intracellular protein transmembrane transport"/>
    <property type="evidence" value="ECO:0007669"/>
    <property type="project" value="TreeGrafter"/>
</dbReference>
<dbReference type="AlphaFoldDB" id="A0A7S9WWV0"/>
<sequence>MFEELRPHLIELRKRLFISIVSVFVCFGICFTFWNPLLAWMSEPLKQVLPAGSNIIFTQIQEPFFTAMKVAFFAGLVLALPIIFWQFWLFVAPGLYDNEKKYVIPFVLSASFMFACGAAFCYYVVIPLGFTFLVNFGGQLFTALPSIGEYVGFFTKLLIGFGISFELPVITFFLAKIGLVDDKMLKEYFRYAVVVIFIFAAIVTPPDVISQILMAVPLIGLYGISIIVAKKAGKSDEDEDEKKEDVKEQNDADSDDE</sequence>
<dbReference type="RefSeq" id="WP_107856445.1">
    <property type="nucleotide sequence ID" value="NZ_CP060705.1"/>
</dbReference>
<feature type="transmembrane region" description="Helical" evidence="5">
    <location>
        <begin position="103"/>
        <end position="130"/>
    </location>
</feature>
<dbReference type="Pfam" id="PF00902">
    <property type="entry name" value="TatC"/>
    <property type="match status" value="1"/>
</dbReference>
<dbReference type="PANTHER" id="PTHR30371:SF0">
    <property type="entry name" value="SEC-INDEPENDENT PROTEIN TRANSLOCASE PROTEIN TATC, CHLOROPLASTIC-RELATED"/>
    <property type="match status" value="1"/>
</dbReference>
<dbReference type="InterPro" id="IPR019820">
    <property type="entry name" value="Sec-indep_translocase_CS"/>
</dbReference>
<organism evidence="7 8">
    <name type="scientific">Campylobacter concisus</name>
    <dbReference type="NCBI Taxonomy" id="199"/>
    <lineage>
        <taxon>Bacteria</taxon>
        <taxon>Pseudomonadati</taxon>
        <taxon>Campylobacterota</taxon>
        <taxon>Epsilonproteobacteria</taxon>
        <taxon>Campylobacterales</taxon>
        <taxon>Campylobacteraceae</taxon>
        <taxon>Campylobacter</taxon>
    </lineage>
</organism>